<dbReference type="EMBL" id="MG923494">
    <property type="protein sequence ID" value="AZL93222.1"/>
    <property type="molecule type" value="Genomic_DNA"/>
</dbReference>
<reference evidence="2" key="1">
    <citation type="journal article" date="2018" name="Mol. Phylogenet. Evol.">
        <title>Mitochondrial phylogenomics of the Hymenoptera.</title>
        <authorList>
            <person name="Tang P."/>
            <person name="Zhu J.C."/>
            <person name="Zheng B.Y."/>
            <person name="Wei S.J."/>
            <person name="Sharkey M."/>
            <person name="Chen X.X."/>
            <person name="Vogler A.P."/>
        </authorList>
    </citation>
    <scope>NUCLEOTIDE SEQUENCE</scope>
</reference>
<accession>A0A3S8V0P9</accession>
<gene>
    <name evidence="2" type="primary">atp8</name>
</gene>
<dbReference type="AlphaFoldDB" id="A0A3S8V0P9"/>
<evidence type="ECO:0000256" key="1">
    <source>
        <dbReference type="SAM" id="Phobius"/>
    </source>
</evidence>
<evidence type="ECO:0000313" key="2">
    <source>
        <dbReference type="EMBL" id="AZL93222.1"/>
    </source>
</evidence>
<name>A0A3S8V0P9_9HYME</name>
<keyword evidence="1" id="KW-0812">Transmembrane</keyword>
<protein>
    <submittedName>
        <fullName evidence="2">ATP synthase F0 subunit 8</fullName>
    </submittedName>
</protein>
<keyword evidence="1" id="KW-1133">Transmembrane helix</keyword>
<feature type="transmembrane region" description="Helical" evidence="1">
    <location>
        <begin position="12"/>
        <end position="37"/>
    </location>
</feature>
<organism evidence="2">
    <name type="scientific">Eurytoma sp. ZJUH_2016013</name>
    <dbReference type="NCBI Taxonomy" id="2491157"/>
    <lineage>
        <taxon>Eukaryota</taxon>
        <taxon>Metazoa</taxon>
        <taxon>Ecdysozoa</taxon>
        <taxon>Arthropoda</taxon>
        <taxon>Hexapoda</taxon>
        <taxon>Insecta</taxon>
        <taxon>Pterygota</taxon>
        <taxon>Neoptera</taxon>
        <taxon>Endopterygota</taxon>
        <taxon>Hymenoptera</taxon>
        <taxon>Apocrita</taxon>
        <taxon>Proctotrupomorpha</taxon>
        <taxon>Chalcidoidea</taxon>
        <taxon>Eurytomidae</taxon>
        <taxon>Eurytominae</taxon>
        <taxon>Eurytoma</taxon>
    </lineage>
</organism>
<geneLocation type="mitochondrion" evidence="2"/>
<sequence>MPQMSPMNWLILYIYLLVILMLMNVILNFLFISIIKFKKFKIYSKKKFLWVW</sequence>
<keyword evidence="1" id="KW-0472">Membrane</keyword>
<keyword evidence="2" id="KW-0496">Mitochondrion</keyword>
<proteinExistence type="predicted"/>